<dbReference type="CDD" id="cd00190">
    <property type="entry name" value="Tryp_SPc"/>
    <property type="match status" value="1"/>
</dbReference>
<dbReference type="SMART" id="SM00020">
    <property type="entry name" value="Tryp_SPc"/>
    <property type="match status" value="1"/>
</dbReference>
<organism evidence="7 8">
    <name type="scientific">Phlebotomus papatasi</name>
    <name type="common">Sandfly</name>
    <dbReference type="NCBI Taxonomy" id="29031"/>
    <lineage>
        <taxon>Eukaryota</taxon>
        <taxon>Metazoa</taxon>
        <taxon>Ecdysozoa</taxon>
        <taxon>Arthropoda</taxon>
        <taxon>Hexapoda</taxon>
        <taxon>Insecta</taxon>
        <taxon>Pterygota</taxon>
        <taxon>Neoptera</taxon>
        <taxon>Endopterygota</taxon>
        <taxon>Diptera</taxon>
        <taxon>Nematocera</taxon>
        <taxon>Psychodoidea</taxon>
        <taxon>Psychodidae</taxon>
        <taxon>Phlebotomus</taxon>
        <taxon>Phlebotomus</taxon>
    </lineage>
</organism>
<proteinExistence type="inferred from homology"/>
<reference evidence="7" key="1">
    <citation type="submission" date="2022-08" db="UniProtKB">
        <authorList>
            <consortium name="EnsemblMetazoa"/>
        </authorList>
    </citation>
    <scope>IDENTIFICATION</scope>
    <source>
        <strain evidence="7">Israel</strain>
    </source>
</reference>
<dbReference type="InterPro" id="IPR051333">
    <property type="entry name" value="CLIP_Serine_Protease"/>
</dbReference>
<dbReference type="GO" id="GO:0006508">
    <property type="term" value="P:proteolysis"/>
    <property type="evidence" value="ECO:0007669"/>
    <property type="project" value="InterPro"/>
</dbReference>
<protein>
    <submittedName>
        <fullName evidence="7">Uncharacterized protein</fullName>
    </submittedName>
</protein>
<keyword evidence="2" id="KW-0964">Secreted</keyword>
<evidence type="ECO:0000313" key="7">
    <source>
        <dbReference type="EnsemblMetazoa" id="PPAI004666-PA"/>
    </source>
</evidence>
<dbReference type="PANTHER" id="PTHR24260:SF136">
    <property type="entry name" value="GH08193P-RELATED"/>
    <property type="match status" value="1"/>
</dbReference>
<dbReference type="InterPro" id="IPR001254">
    <property type="entry name" value="Trypsin_dom"/>
</dbReference>
<dbReference type="VEuPathDB" id="VectorBase:PPAPM1_009813"/>
<dbReference type="SUPFAM" id="SSF50494">
    <property type="entry name" value="Trypsin-like serine proteases"/>
    <property type="match status" value="1"/>
</dbReference>
<keyword evidence="8" id="KW-1185">Reference proteome</keyword>
<comment type="subcellular location">
    <subcellularLocation>
        <location evidence="1">Secreted</location>
    </subcellularLocation>
</comment>
<dbReference type="PROSITE" id="PS50240">
    <property type="entry name" value="TRYPSIN_DOM"/>
    <property type="match status" value="1"/>
</dbReference>
<dbReference type="Pfam" id="PF00089">
    <property type="entry name" value="Trypsin"/>
    <property type="match status" value="1"/>
</dbReference>
<dbReference type="FunFam" id="2.40.10.10:FF:000054">
    <property type="entry name" value="Complement C1r subcomponent"/>
    <property type="match status" value="1"/>
</dbReference>
<keyword evidence="5" id="KW-0325">Glycoprotein</keyword>
<evidence type="ECO:0000313" key="8">
    <source>
        <dbReference type="Proteomes" id="UP000092462"/>
    </source>
</evidence>
<dbReference type="VEuPathDB" id="VectorBase:PPAI004666"/>
<name>A0A1B0DAG1_PHLPP</name>
<evidence type="ECO:0000256" key="3">
    <source>
        <dbReference type="ARBA" id="ARBA00022729"/>
    </source>
</evidence>
<dbReference type="InterPro" id="IPR043504">
    <property type="entry name" value="Peptidase_S1_PA_chymotrypsin"/>
</dbReference>
<keyword evidence="4" id="KW-1015">Disulfide bond</keyword>
<comment type="similarity">
    <text evidence="6">Belongs to the peptidase S1 family. CLIP subfamily.</text>
</comment>
<dbReference type="EnsemblMetazoa" id="PPAI004666-RA">
    <property type="protein sequence ID" value="PPAI004666-PA"/>
    <property type="gene ID" value="PPAI004666"/>
</dbReference>
<dbReference type="GO" id="GO:0004252">
    <property type="term" value="F:serine-type endopeptidase activity"/>
    <property type="evidence" value="ECO:0007669"/>
    <property type="project" value="InterPro"/>
</dbReference>
<keyword evidence="3" id="KW-0732">Signal</keyword>
<dbReference type="GO" id="GO:0005576">
    <property type="term" value="C:extracellular region"/>
    <property type="evidence" value="ECO:0007669"/>
    <property type="project" value="UniProtKB-SubCell"/>
</dbReference>
<evidence type="ECO:0000256" key="2">
    <source>
        <dbReference type="ARBA" id="ARBA00022525"/>
    </source>
</evidence>
<dbReference type="InterPro" id="IPR009003">
    <property type="entry name" value="Peptidase_S1_PA"/>
</dbReference>
<dbReference type="PANTHER" id="PTHR24260">
    <property type="match status" value="1"/>
</dbReference>
<accession>A0A1B0DAG1</accession>
<evidence type="ECO:0000256" key="6">
    <source>
        <dbReference type="ARBA" id="ARBA00024195"/>
    </source>
</evidence>
<evidence type="ECO:0000256" key="5">
    <source>
        <dbReference type="ARBA" id="ARBA00023180"/>
    </source>
</evidence>
<sequence>MNALKCSNFPYQQAYDSRTKIIYPSSLNIHPQYNKTFHAPDADIAVLVTQESVKFTEFIRPICLWNASDTTDIIKSWGLTAGWGMDELGNRFTDLPRTVRMPVVDNSECRSSSQLHTLLITDRTFCAGWKNGTDGVCQGDSGGGYALEIDGRWTLRGLVSTSPYATPGRCDLNNYIIFVDIIKFIDWIKSHDPEPED</sequence>
<dbReference type="AlphaFoldDB" id="A0A1B0DAG1"/>
<evidence type="ECO:0000256" key="1">
    <source>
        <dbReference type="ARBA" id="ARBA00004613"/>
    </source>
</evidence>
<evidence type="ECO:0000256" key="4">
    <source>
        <dbReference type="ARBA" id="ARBA00023157"/>
    </source>
</evidence>
<dbReference type="Proteomes" id="UP000092462">
    <property type="component" value="Unassembled WGS sequence"/>
</dbReference>
<dbReference type="Gene3D" id="2.40.10.10">
    <property type="entry name" value="Trypsin-like serine proteases"/>
    <property type="match status" value="1"/>
</dbReference>
<dbReference type="EMBL" id="AJVK01013292">
    <property type="status" value="NOT_ANNOTATED_CDS"/>
    <property type="molecule type" value="Genomic_DNA"/>
</dbReference>